<dbReference type="WBParaSite" id="EEL_0001009301-mRNA-1">
    <property type="protein sequence ID" value="EEL_0001009301-mRNA-1"/>
    <property type="gene ID" value="EEL_0001009301"/>
</dbReference>
<name>A0A0R3S5M4_9BILA</name>
<proteinExistence type="predicted"/>
<dbReference type="AlphaFoldDB" id="A0A0R3S5M4"/>
<keyword evidence="2" id="KW-1185">Reference proteome</keyword>
<organism evidence="2 3">
    <name type="scientific">Elaeophora elaphi</name>
    <dbReference type="NCBI Taxonomy" id="1147741"/>
    <lineage>
        <taxon>Eukaryota</taxon>
        <taxon>Metazoa</taxon>
        <taxon>Ecdysozoa</taxon>
        <taxon>Nematoda</taxon>
        <taxon>Chromadorea</taxon>
        <taxon>Rhabditida</taxon>
        <taxon>Spirurina</taxon>
        <taxon>Spiruromorpha</taxon>
        <taxon>Filarioidea</taxon>
        <taxon>Onchocercidae</taxon>
        <taxon>Elaeophora</taxon>
    </lineage>
</organism>
<keyword evidence="1" id="KW-0732">Signal</keyword>
<protein>
    <submittedName>
        <fullName evidence="3">Uncharacterized protein</fullName>
    </submittedName>
</protein>
<dbReference type="Proteomes" id="UP000050640">
    <property type="component" value="Unplaced"/>
</dbReference>
<evidence type="ECO:0000313" key="3">
    <source>
        <dbReference type="WBParaSite" id="EEL_0001009301-mRNA-1"/>
    </source>
</evidence>
<feature type="chain" id="PRO_5006448033" evidence="1">
    <location>
        <begin position="18"/>
        <end position="156"/>
    </location>
</feature>
<evidence type="ECO:0000313" key="2">
    <source>
        <dbReference type="Proteomes" id="UP000050640"/>
    </source>
</evidence>
<sequence length="156" mass="18210">MKKICCLLILSFLLARANDFLEEEIQLEDKKDTDNVLGAFVTEFFADSQWQLIIDLDFFKTLFLRPTSKFEKALKLGDESFIKRLLTLLEPLKAYDVSSPCLADIAYFLWTALDYTRSSERSSDCTNCTCELQMRDHQNHRWIFNGMILNSMMILL</sequence>
<feature type="signal peptide" evidence="1">
    <location>
        <begin position="1"/>
        <end position="17"/>
    </location>
</feature>
<evidence type="ECO:0000256" key="1">
    <source>
        <dbReference type="SAM" id="SignalP"/>
    </source>
</evidence>
<accession>A0A0R3S5M4</accession>
<reference evidence="3" key="1">
    <citation type="submission" date="2017-02" db="UniProtKB">
        <authorList>
            <consortium name="WormBaseParasite"/>
        </authorList>
    </citation>
    <scope>IDENTIFICATION</scope>
</reference>